<keyword evidence="3" id="KW-1185">Reference proteome</keyword>
<evidence type="ECO:0000313" key="3">
    <source>
        <dbReference type="Proteomes" id="UP000606974"/>
    </source>
</evidence>
<evidence type="ECO:0000256" key="1">
    <source>
        <dbReference type="SAM" id="MobiDB-lite"/>
    </source>
</evidence>
<dbReference type="OrthoDB" id="1923844at2759"/>
<reference evidence="2" key="1">
    <citation type="submission" date="2020-02" db="EMBL/GenBank/DDBJ databases">
        <authorList>
            <person name="Palmer J.M."/>
        </authorList>
    </citation>
    <scope>NUCLEOTIDE SEQUENCE</scope>
    <source>
        <strain evidence="2">EPUS1.4</strain>
        <tissue evidence="2">Thallus</tissue>
    </source>
</reference>
<sequence length="314" mass="34305">MSQKRNHNKPSMQKEAPEKSPAITAPGSEPASETLKPGQTNLREWLADTKATIVCPGVYDGLTARVALSRGFKCLHLRSAAVSLARSGLFDSGESLEGVMDLTKTIQKIDRDVPLIAEVDESLDVEAVKRLLARYHHAGVAALQFVDSISGQCSKKNRKGNAIEEDAFLDRLQAAADERLRISSNIVIIARTNMLLSCPCQVCWEQALTRLERAIRKGANVVYMAGKMTLPNVEYLARKAFKDVPLMSTPQQAAIRKVKSSGVKIISYPELFTSAIHDGVTWLVQGSGEIRPTSEKCYLDDTPKLGGLRALCGL</sequence>
<organism evidence="2 3">
    <name type="scientific">Endocarpon pusillum</name>
    <dbReference type="NCBI Taxonomy" id="364733"/>
    <lineage>
        <taxon>Eukaryota</taxon>
        <taxon>Fungi</taxon>
        <taxon>Dikarya</taxon>
        <taxon>Ascomycota</taxon>
        <taxon>Pezizomycotina</taxon>
        <taxon>Eurotiomycetes</taxon>
        <taxon>Chaetothyriomycetidae</taxon>
        <taxon>Verrucariales</taxon>
        <taxon>Verrucariaceae</taxon>
        <taxon>Endocarpon</taxon>
    </lineage>
</organism>
<dbReference type="EMBL" id="JAACFV010000080">
    <property type="protein sequence ID" value="KAF7506774.1"/>
    <property type="molecule type" value="Genomic_DNA"/>
</dbReference>
<protein>
    <submittedName>
        <fullName evidence="2">Uncharacterized protein</fullName>
    </submittedName>
</protein>
<dbReference type="InterPro" id="IPR015813">
    <property type="entry name" value="Pyrv/PenolPyrv_kinase-like_dom"/>
</dbReference>
<dbReference type="PANTHER" id="PTHR42905">
    <property type="entry name" value="PHOSPHOENOLPYRUVATE CARBOXYLASE"/>
    <property type="match status" value="1"/>
</dbReference>
<evidence type="ECO:0000313" key="2">
    <source>
        <dbReference type="EMBL" id="KAF7506774.1"/>
    </source>
</evidence>
<dbReference type="Gene3D" id="3.20.20.60">
    <property type="entry name" value="Phosphoenolpyruvate-binding domains"/>
    <property type="match status" value="1"/>
</dbReference>
<name>A0A8H7AEV2_9EURO</name>
<dbReference type="PANTHER" id="PTHR42905:SF2">
    <property type="entry name" value="PHOSPHOENOLPYRUVATE CARBOXYLASE FAMILY PROTEIN"/>
    <property type="match status" value="1"/>
</dbReference>
<dbReference type="GO" id="GO:0003824">
    <property type="term" value="F:catalytic activity"/>
    <property type="evidence" value="ECO:0007669"/>
    <property type="project" value="InterPro"/>
</dbReference>
<dbReference type="InterPro" id="IPR040442">
    <property type="entry name" value="Pyrv_kinase-like_dom_sf"/>
</dbReference>
<comment type="caution">
    <text evidence="2">The sequence shown here is derived from an EMBL/GenBank/DDBJ whole genome shotgun (WGS) entry which is preliminary data.</text>
</comment>
<feature type="region of interest" description="Disordered" evidence="1">
    <location>
        <begin position="1"/>
        <end position="37"/>
    </location>
</feature>
<dbReference type="Pfam" id="PF13714">
    <property type="entry name" value="PEP_mutase"/>
    <property type="match status" value="1"/>
</dbReference>
<accession>A0A8H7AEV2</accession>
<dbReference type="SUPFAM" id="SSF51621">
    <property type="entry name" value="Phosphoenolpyruvate/pyruvate domain"/>
    <property type="match status" value="1"/>
</dbReference>
<gene>
    <name evidence="2" type="ORF">GJ744_011386</name>
</gene>
<dbReference type="Proteomes" id="UP000606974">
    <property type="component" value="Unassembled WGS sequence"/>
</dbReference>
<dbReference type="AlphaFoldDB" id="A0A8H7AEV2"/>
<proteinExistence type="predicted"/>